<keyword evidence="3 6" id="KW-0812">Transmembrane</keyword>
<keyword evidence="9" id="KW-1185">Reference proteome</keyword>
<dbReference type="EMBL" id="FNRY01000001">
    <property type="protein sequence ID" value="SEB95227.1"/>
    <property type="molecule type" value="Genomic_DNA"/>
</dbReference>
<feature type="transmembrane region" description="Helical" evidence="6">
    <location>
        <begin position="275"/>
        <end position="297"/>
    </location>
</feature>
<protein>
    <submittedName>
        <fullName evidence="8">Tight adherence protein B</fullName>
    </submittedName>
</protein>
<dbReference type="PANTHER" id="PTHR35007">
    <property type="entry name" value="INTEGRAL MEMBRANE PROTEIN-RELATED"/>
    <property type="match status" value="1"/>
</dbReference>
<evidence type="ECO:0000256" key="1">
    <source>
        <dbReference type="ARBA" id="ARBA00004651"/>
    </source>
</evidence>
<dbReference type="InterPro" id="IPR006311">
    <property type="entry name" value="TAT_signal"/>
</dbReference>
<keyword evidence="5 6" id="KW-0472">Membrane</keyword>
<dbReference type="AlphaFoldDB" id="A0A1H4NJ22"/>
<evidence type="ECO:0000313" key="8">
    <source>
        <dbReference type="EMBL" id="SEB95227.1"/>
    </source>
</evidence>
<dbReference type="Proteomes" id="UP000199183">
    <property type="component" value="Unassembled WGS sequence"/>
</dbReference>
<dbReference type="Pfam" id="PF00482">
    <property type="entry name" value="T2SSF"/>
    <property type="match status" value="1"/>
</dbReference>
<reference evidence="8 9" key="1">
    <citation type="submission" date="2016-10" db="EMBL/GenBank/DDBJ databases">
        <authorList>
            <person name="de Groot N.N."/>
        </authorList>
    </citation>
    <scope>NUCLEOTIDE SEQUENCE [LARGE SCALE GENOMIC DNA]</scope>
    <source>
        <strain evidence="8 9">DSM 21799</strain>
    </source>
</reference>
<comment type="subcellular location">
    <subcellularLocation>
        <location evidence="1">Cell membrane</location>
        <topology evidence="1">Multi-pass membrane protein</topology>
    </subcellularLocation>
</comment>
<dbReference type="GO" id="GO:0005886">
    <property type="term" value="C:plasma membrane"/>
    <property type="evidence" value="ECO:0007669"/>
    <property type="project" value="UniProtKB-SubCell"/>
</dbReference>
<evidence type="ECO:0000313" key="9">
    <source>
        <dbReference type="Proteomes" id="UP000199183"/>
    </source>
</evidence>
<evidence type="ECO:0000256" key="3">
    <source>
        <dbReference type="ARBA" id="ARBA00022692"/>
    </source>
</evidence>
<dbReference type="PANTHER" id="PTHR35007:SF4">
    <property type="entry name" value="CONSERVED TRANSMEMBRANE PROTEIN-RELATED"/>
    <property type="match status" value="1"/>
</dbReference>
<sequence>MRRRDPTPAVEHAAGVAERLAVLLAGGVAPSMAWRYLDESLGRRDPVKPAVSAAAAAAAAGKDVPAALAAADGAAADAWRCLAAALEVATACGAPVAGALRTLAETLRSLGQTQRDIATVLAAPRSTARLVMALPLVGIGFGLLLGFDTAGALLSPFGAAAAIAGILLMLAGWRWSSRLARRATPRDSAPGLLVDLTAIAMSGGASADSALETAAASAASFDLPGTDDDAAREVIQLAQRAGVPASELLRSEAQRIRRDASSQAARAAARLGTSLMIPLGVCVLPAFMLLGVVPMMLGVLSTTKLGF</sequence>
<keyword evidence="2" id="KW-1003">Cell membrane</keyword>
<dbReference type="OrthoDB" id="3267562at2"/>
<accession>A0A1H4NJ22</accession>
<organism evidence="8 9">
    <name type="scientific">Paramicrobacterium humi</name>
    <dbReference type="NCBI Taxonomy" id="640635"/>
    <lineage>
        <taxon>Bacteria</taxon>
        <taxon>Bacillati</taxon>
        <taxon>Actinomycetota</taxon>
        <taxon>Actinomycetes</taxon>
        <taxon>Micrococcales</taxon>
        <taxon>Microbacteriaceae</taxon>
        <taxon>Paramicrobacterium</taxon>
    </lineage>
</organism>
<evidence type="ECO:0000256" key="2">
    <source>
        <dbReference type="ARBA" id="ARBA00022475"/>
    </source>
</evidence>
<proteinExistence type="predicted"/>
<dbReference type="STRING" id="640635.SAMN04489806_2213"/>
<feature type="transmembrane region" description="Helical" evidence="6">
    <location>
        <begin position="153"/>
        <end position="173"/>
    </location>
</feature>
<evidence type="ECO:0000259" key="7">
    <source>
        <dbReference type="Pfam" id="PF00482"/>
    </source>
</evidence>
<keyword evidence="4 6" id="KW-1133">Transmembrane helix</keyword>
<evidence type="ECO:0000256" key="4">
    <source>
        <dbReference type="ARBA" id="ARBA00022989"/>
    </source>
</evidence>
<dbReference type="RefSeq" id="WP_091183968.1">
    <property type="nucleotide sequence ID" value="NZ_FNRY01000001.1"/>
</dbReference>
<dbReference type="PROSITE" id="PS51318">
    <property type="entry name" value="TAT"/>
    <property type="match status" value="1"/>
</dbReference>
<feature type="transmembrane region" description="Helical" evidence="6">
    <location>
        <begin position="130"/>
        <end position="147"/>
    </location>
</feature>
<evidence type="ECO:0000256" key="5">
    <source>
        <dbReference type="ARBA" id="ARBA00023136"/>
    </source>
</evidence>
<dbReference type="InterPro" id="IPR018076">
    <property type="entry name" value="T2SS_GspF_dom"/>
</dbReference>
<evidence type="ECO:0000256" key="6">
    <source>
        <dbReference type="SAM" id="Phobius"/>
    </source>
</evidence>
<name>A0A1H4NJ22_9MICO</name>
<feature type="domain" description="Type II secretion system protein GspF" evidence="7">
    <location>
        <begin position="18"/>
        <end position="143"/>
    </location>
</feature>
<gene>
    <name evidence="8" type="ORF">SAMN04489806_2213</name>
</gene>